<gene>
    <name evidence="1" type="ORF">S01H4_19724</name>
</gene>
<accession>X0YQG6</accession>
<proteinExistence type="predicted"/>
<reference evidence="1" key="1">
    <citation type="journal article" date="2014" name="Front. Microbiol.">
        <title>High frequency of phylogenetically diverse reductive dehalogenase-homologous genes in deep subseafloor sedimentary metagenomes.</title>
        <authorList>
            <person name="Kawai M."/>
            <person name="Futagami T."/>
            <person name="Toyoda A."/>
            <person name="Takaki Y."/>
            <person name="Nishi S."/>
            <person name="Hori S."/>
            <person name="Arai W."/>
            <person name="Tsubouchi T."/>
            <person name="Morono Y."/>
            <person name="Uchiyama I."/>
            <person name="Ito T."/>
            <person name="Fujiyama A."/>
            <person name="Inagaki F."/>
            <person name="Takami H."/>
        </authorList>
    </citation>
    <scope>NUCLEOTIDE SEQUENCE</scope>
    <source>
        <strain evidence="1">Expedition CK06-06</strain>
    </source>
</reference>
<dbReference type="AlphaFoldDB" id="X0YQG6"/>
<name>X0YQG6_9ZZZZ</name>
<comment type="caution">
    <text evidence="1">The sequence shown here is derived from an EMBL/GenBank/DDBJ whole genome shotgun (WGS) entry which is preliminary data.</text>
</comment>
<organism evidence="1">
    <name type="scientific">marine sediment metagenome</name>
    <dbReference type="NCBI Taxonomy" id="412755"/>
    <lineage>
        <taxon>unclassified sequences</taxon>
        <taxon>metagenomes</taxon>
        <taxon>ecological metagenomes</taxon>
    </lineage>
</organism>
<dbReference type="EMBL" id="BART01008815">
    <property type="protein sequence ID" value="GAG58499.1"/>
    <property type="molecule type" value="Genomic_DNA"/>
</dbReference>
<evidence type="ECO:0008006" key="2">
    <source>
        <dbReference type="Google" id="ProtNLM"/>
    </source>
</evidence>
<feature type="non-terminal residue" evidence="1">
    <location>
        <position position="1"/>
    </location>
</feature>
<sequence>EGTLRLGWWKGNEKIKGKRLKFNTKEKSNVDSKIFMAEDNYNTEDGIILEGIMPLEGNDLYERDFIDFLTEDGKNIIEKIKPDILKKMKLTGLFIEYENEKGIVFLFDGRGVMRFGSIDSNGLGFKCHGHVIREMAFSKSAVFRLLLKDSMVELYLEDVLIQSYNLTKSATGKIGIIPGNKKDILGSIKVWDFDVR</sequence>
<evidence type="ECO:0000313" key="1">
    <source>
        <dbReference type="EMBL" id="GAG58499.1"/>
    </source>
</evidence>
<protein>
    <recommendedName>
        <fullName evidence="2">Glycosyl hydrolase family 32 C-terminal domain-containing protein</fullName>
    </recommendedName>
</protein>